<organism evidence="1 2">
    <name type="scientific">Rhizophagus irregularis</name>
    <dbReference type="NCBI Taxonomy" id="588596"/>
    <lineage>
        <taxon>Eukaryota</taxon>
        <taxon>Fungi</taxon>
        <taxon>Fungi incertae sedis</taxon>
        <taxon>Mucoromycota</taxon>
        <taxon>Glomeromycotina</taxon>
        <taxon>Glomeromycetes</taxon>
        <taxon>Glomerales</taxon>
        <taxon>Glomeraceae</taxon>
        <taxon>Rhizophagus</taxon>
    </lineage>
</organism>
<accession>A0A916EFU8</accession>
<name>A0A916EFU8_9GLOM</name>
<evidence type="ECO:0000313" key="2">
    <source>
        <dbReference type="Proteomes" id="UP000684084"/>
    </source>
</evidence>
<gene>
    <name evidence="1" type="ORF">CHRIB12_LOCUS18955</name>
</gene>
<proteinExistence type="predicted"/>
<dbReference type="OrthoDB" id="2378570at2759"/>
<dbReference type="VEuPathDB" id="FungiDB:RhiirFUN_025293"/>
<comment type="caution">
    <text evidence="1">The sequence shown here is derived from an EMBL/GenBank/DDBJ whole genome shotgun (WGS) entry which is preliminary data.</text>
</comment>
<evidence type="ECO:0000313" key="1">
    <source>
        <dbReference type="EMBL" id="CAB5384662.1"/>
    </source>
</evidence>
<protein>
    <submittedName>
        <fullName evidence="1">Uncharacterized protein</fullName>
    </submittedName>
</protein>
<reference evidence="1" key="1">
    <citation type="submission" date="2020-05" db="EMBL/GenBank/DDBJ databases">
        <authorList>
            <person name="Rincon C."/>
            <person name="Sanders R I."/>
            <person name="Robbins C."/>
            <person name="Chaturvedi A."/>
        </authorList>
    </citation>
    <scope>NUCLEOTIDE SEQUENCE</scope>
    <source>
        <strain evidence="1">CHB12</strain>
    </source>
</reference>
<dbReference type="AlphaFoldDB" id="A0A916EFU8"/>
<sequence length="358" mass="40672">MVRKISSTTISMDEVVNVLCGLSKLHCKVLFGESERFEEWLKENGIKNKDPLSTFSRHLINTKNEYLLDIWKERVKITPKDLKHKGDMETSMLDVEVDYCPDLANKYLGKRVSCFDSGDHINLLKDLEIKIIGKNKSVILKYNGKAVGAVIRDAAIKKLSNHFGIKIKSIIEGHPIIKRGKAHASFGKMVGDGFRPNRLNSGYDKYVYKTSNPEEQKILCENGITLAKWLFEFGKQHLHWSVDSYEKFKNQSELDDNEIIGAVFCTENYEAIGHIDNDRSEYAVGYVYEEGIVKDGFFFYPEYGIAIEMSSNSIWCWLTKAVHGTSKLDLSDGGTRYTAALTLSEKTAKAIERNNDNI</sequence>
<dbReference type="Proteomes" id="UP000684084">
    <property type="component" value="Unassembled WGS sequence"/>
</dbReference>
<dbReference type="EMBL" id="CAGKOT010000052">
    <property type="protein sequence ID" value="CAB5384662.1"/>
    <property type="molecule type" value="Genomic_DNA"/>
</dbReference>